<dbReference type="Pfam" id="PF26617">
    <property type="entry name" value="CcmS-like"/>
    <property type="match status" value="1"/>
</dbReference>
<evidence type="ECO:0000259" key="1">
    <source>
        <dbReference type="Pfam" id="PF26617"/>
    </source>
</evidence>
<name>A0AAD5YFW1_9APHY</name>
<dbReference type="EMBL" id="JANAWD010000414">
    <property type="protein sequence ID" value="KAJ3479821.1"/>
    <property type="molecule type" value="Genomic_DNA"/>
</dbReference>
<keyword evidence="3" id="KW-1185">Reference proteome</keyword>
<evidence type="ECO:0000313" key="2">
    <source>
        <dbReference type="EMBL" id="KAJ3479821.1"/>
    </source>
</evidence>
<sequence>MNIAFGREVVQLAPPHDNAGSLQFFDSRREALRPAQNALYSDRRPASERFRWGLHPGHDVRVVALLNWIKTYSAALAVMGLRKFLLTGKRGIFVSNTEFQYPKPSQPGFADPCFDWLTIDELHVTHDQTLQESLICYNPREQVVIVVFLLSKSGNSMALWRRKVPLTDELKKLYSKEIEDVMKVLDGQPRDKAHVDVYVPRFLPAFEP</sequence>
<dbReference type="AlphaFoldDB" id="A0AAD5YFW1"/>
<dbReference type="Proteomes" id="UP001212997">
    <property type="component" value="Unassembled WGS sequence"/>
</dbReference>
<gene>
    <name evidence="2" type="ORF">NLI96_g8793</name>
</gene>
<organism evidence="2 3">
    <name type="scientific">Meripilus lineatus</name>
    <dbReference type="NCBI Taxonomy" id="2056292"/>
    <lineage>
        <taxon>Eukaryota</taxon>
        <taxon>Fungi</taxon>
        <taxon>Dikarya</taxon>
        <taxon>Basidiomycota</taxon>
        <taxon>Agaricomycotina</taxon>
        <taxon>Agaricomycetes</taxon>
        <taxon>Polyporales</taxon>
        <taxon>Meripilaceae</taxon>
        <taxon>Meripilus</taxon>
    </lineage>
</organism>
<dbReference type="InterPro" id="IPR058258">
    <property type="entry name" value="CcmS-like"/>
</dbReference>
<comment type="caution">
    <text evidence="2">The sequence shown here is derived from an EMBL/GenBank/DDBJ whole genome shotgun (WGS) entry which is preliminary data.</text>
</comment>
<proteinExistence type="predicted"/>
<evidence type="ECO:0000313" key="3">
    <source>
        <dbReference type="Proteomes" id="UP001212997"/>
    </source>
</evidence>
<feature type="domain" description="CcmS related" evidence="1">
    <location>
        <begin position="34"/>
        <end position="168"/>
    </location>
</feature>
<protein>
    <recommendedName>
        <fullName evidence="1">CcmS related domain-containing protein</fullName>
    </recommendedName>
</protein>
<reference evidence="2" key="1">
    <citation type="submission" date="2022-07" db="EMBL/GenBank/DDBJ databases">
        <title>Genome Sequence of Physisporinus lineatus.</title>
        <authorList>
            <person name="Buettner E."/>
        </authorList>
    </citation>
    <scope>NUCLEOTIDE SEQUENCE</scope>
    <source>
        <strain evidence="2">VT162</strain>
    </source>
</reference>
<accession>A0AAD5YFW1</accession>